<dbReference type="InterPro" id="IPR045229">
    <property type="entry name" value="TPP_enz"/>
</dbReference>
<evidence type="ECO:0000256" key="4">
    <source>
        <dbReference type="ARBA" id="ARBA00013145"/>
    </source>
</evidence>
<evidence type="ECO:0000256" key="6">
    <source>
        <dbReference type="ARBA" id="ARBA00022827"/>
    </source>
</evidence>
<evidence type="ECO:0000256" key="8">
    <source>
        <dbReference type="ARBA" id="ARBA00023304"/>
    </source>
</evidence>
<dbReference type="CDD" id="cd00568">
    <property type="entry name" value="TPP_enzymes"/>
    <property type="match status" value="1"/>
</dbReference>
<dbReference type="Gene3D" id="3.40.50.970">
    <property type="match status" value="2"/>
</dbReference>
<dbReference type="Pfam" id="PF02776">
    <property type="entry name" value="TPP_enzyme_N"/>
    <property type="match status" value="1"/>
</dbReference>
<dbReference type="EMBL" id="CP033972">
    <property type="protein sequence ID" value="AZG44342.1"/>
    <property type="molecule type" value="Genomic_DNA"/>
</dbReference>
<dbReference type="SUPFAM" id="SSF52518">
    <property type="entry name" value="Thiamin diphosphate-binding fold (THDP-binding)"/>
    <property type="match status" value="2"/>
</dbReference>
<dbReference type="PANTHER" id="PTHR18968:SF167">
    <property type="entry name" value="ACETOLACTATE SYNTHASE LARGE SUBUNIT ILVB2-RELATED"/>
    <property type="match status" value="1"/>
</dbReference>
<dbReference type="InterPro" id="IPR029061">
    <property type="entry name" value="THDP-binding"/>
</dbReference>
<dbReference type="InterPro" id="IPR012001">
    <property type="entry name" value="Thiamin_PyroP_enz_TPP-bd_dom"/>
</dbReference>
<keyword evidence="12" id="KW-0808">Transferase</keyword>
<feature type="domain" description="Thiamine pyrophosphate enzyme N-terminal TPP-binding" evidence="11">
    <location>
        <begin position="12"/>
        <end position="123"/>
    </location>
</feature>
<evidence type="ECO:0000256" key="7">
    <source>
        <dbReference type="ARBA" id="ARBA00023052"/>
    </source>
</evidence>
<dbReference type="Pfam" id="PF02775">
    <property type="entry name" value="TPP_enzyme_C"/>
    <property type="match status" value="1"/>
</dbReference>
<dbReference type="Gene3D" id="3.40.50.1220">
    <property type="entry name" value="TPP-binding domain"/>
    <property type="match status" value="1"/>
</dbReference>
<dbReference type="KEGG" id="gom:D7316_00926"/>
<reference evidence="12 13" key="1">
    <citation type="submission" date="2018-11" db="EMBL/GenBank/DDBJ databases">
        <title>Gordonia insulae sp. nov., isolated from an island soil.</title>
        <authorList>
            <person name="Kim Y.S."/>
            <person name="Kim S.B."/>
        </authorList>
    </citation>
    <scope>NUCLEOTIDE SEQUENCE [LARGE SCALE GENOMIC DNA]</scope>
    <source>
        <strain evidence="12 13">MMS17-SY073</strain>
    </source>
</reference>
<dbReference type="EC" id="2.2.1.6" evidence="4"/>
<dbReference type="GO" id="GO:0009099">
    <property type="term" value="P:L-valine biosynthetic process"/>
    <property type="evidence" value="ECO:0007669"/>
    <property type="project" value="UniProtKB-UniPathway"/>
</dbReference>
<dbReference type="PANTHER" id="PTHR18968">
    <property type="entry name" value="THIAMINE PYROPHOSPHATE ENZYMES"/>
    <property type="match status" value="1"/>
</dbReference>
<dbReference type="GO" id="GO:0000287">
    <property type="term" value="F:magnesium ion binding"/>
    <property type="evidence" value="ECO:0007669"/>
    <property type="project" value="UniProtKB-ARBA"/>
</dbReference>
<evidence type="ECO:0000256" key="5">
    <source>
        <dbReference type="ARBA" id="ARBA00022630"/>
    </source>
</evidence>
<dbReference type="UniPathway" id="UPA00047">
    <property type="reaction ID" value="UER00055"/>
</dbReference>
<keyword evidence="7" id="KW-0786">Thiamine pyrophosphate</keyword>
<dbReference type="Proteomes" id="UP000271469">
    <property type="component" value="Chromosome"/>
</dbReference>
<evidence type="ECO:0000313" key="13">
    <source>
        <dbReference type="Proteomes" id="UP000271469"/>
    </source>
</evidence>
<proteinExistence type="inferred from homology"/>
<dbReference type="GO" id="GO:0005948">
    <property type="term" value="C:acetolactate synthase complex"/>
    <property type="evidence" value="ECO:0007669"/>
    <property type="project" value="TreeGrafter"/>
</dbReference>
<comment type="pathway">
    <text evidence="1">Amino-acid biosynthesis; L-isoleucine biosynthesis; L-isoleucine from 2-oxobutanoate: step 1/4.</text>
</comment>
<dbReference type="GO" id="GO:0009097">
    <property type="term" value="P:isoleucine biosynthetic process"/>
    <property type="evidence" value="ECO:0007669"/>
    <property type="project" value="UniProtKB-UniPathway"/>
</dbReference>
<organism evidence="12 13">
    <name type="scientific">Gordonia insulae</name>
    <dbReference type="NCBI Taxonomy" id="2420509"/>
    <lineage>
        <taxon>Bacteria</taxon>
        <taxon>Bacillati</taxon>
        <taxon>Actinomycetota</taxon>
        <taxon>Actinomycetes</taxon>
        <taxon>Mycobacteriales</taxon>
        <taxon>Gordoniaceae</taxon>
        <taxon>Gordonia</taxon>
    </lineage>
</organism>
<dbReference type="AlphaFoldDB" id="A0A3G8JIL1"/>
<dbReference type="InterPro" id="IPR011766">
    <property type="entry name" value="TPP_enzyme_TPP-bd"/>
</dbReference>
<keyword evidence="13" id="KW-1185">Reference proteome</keyword>
<evidence type="ECO:0000256" key="1">
    <source>
        <dbReference type="ARBA" id="ARBA00004974"/>
    </source>
</evidence>
<accession>A0A3G8JIL1</accession>
<sequence length="571" mass="58601">MNAESARTRHLVADRIVERLLALQISTVFGVHGANAEDLWAAAVRHPDVTPVTAKHEFGAGAMADGLSRITGAPSAVLTTSGGAALNVVPALGEAYDSRVPVLAVIGSAGRASVGRGGFQDMLSPPDTIDLSRVLSGVVGTCAVVEEPAALDAAFDMAYESLHAGCPAALVIPKDVQAAPAETPSGAVSGRCGAQRPDDPPAAVIDDLARLLVRVAASDGALCIWAGEEASRLRLAWAVSELTELLGATSVVSPGGRDVGGVGCAGVTGVMGHPSALRAVRDAEVCLVLGCRMSLTDRGGFDDALGDATVIHLGAHAPRAPGIGEHIPTPDLTAMVRALIAAVRDHHGERCRDPAPVPIEYLTTPSTDAALPMRTAVELIGAHLPLDSSVFADAGNAGATTIHHLPFGAGRFVVALGMGGMGHAIAAGIGAAIGTARASTRGTARHGAPRSVVIAGDGSFFMHGMELHTAIEYDAPVTLIVLNNNAHGMCVTRESLYFPEYPGSNRFRPTDIAAGVNAMFGDLEVRHADDPDSLRAACAELLNRPGPNCLVVDVDPDEVPPFAPFLTRGTP</sequence>
<comment type="pathway">
    <text evidence="2">Amino-acid biosynthesis; L-valine biosynthesis; L-valine from pyruvate: step 1/4.</text>
</comment>
<protein>
    <recommendedName>
        <fullName evidence="4">acetolactate synthase</fullName>
        <ecNumber evidence="4">2.2.1.6</ecNumber>
    </recommendedName>
</protein>
<comment type="catalytic activity">
    <reaction evidence="9">
        <text>2 pyruvate + H(+) = (2S)-2-acetolactate + CO2</text>
        <dbReference type="Rhea" id="RHEA:25249"/>
        <dbReference type="ChEBI" id="CHEBI:15361"/>
        <dbReference type="ChEBI" id="CHEBI:15378"/>
        <dbReference type="ChEBI" id="CHEBI:16526"/>
        <dbReference type="ChEBI" id="CHEBI:58476"/>
        <dbReference type="EC" id="2.2.1.6"/>
    </reaction>
</comment>
<comment type="similarity">
    <text evidence="3">Belongs to the TPP enzyme family.</text>
</comment>
<evidence type="ECO:0000256" key="3">
    <source>
        <dbReference type="ARBA" id="ARBA00007812"/>
    </source>
</evidence>
<keyword evidence="6" id="KW-0274">FAD</keyword>
<dbReference type="SUPFAM" id="SSF52467">
    <property type="entry name" value="DHS-like NAD/FAD-binding domain"/>
    <property type="match status" value="1"/>
</dbReference>
<evidence type="ECO:0000313" key="12">
    <source>
        <dbReference type="EMBL" id="AZG44342.1"/>
    </source>
</evidence>
<dbReference type="GO" id="GO:0003984">
    <property type="term" value="F:acetolactate synthase activity"/>
    <property type="evidence" value="ECO:0007669"/>
    <property type="project" value="UniProtKB-EC"/>
</dbReference>
<dbReference type="GO" id="GO:0050660">
    <property type="term" value="F:flavin adenine dinucleotide binding"/>
    <property type="evidence" value="ECO:0007669"/>
    <property type="project" value="TreeGrafter"/>
</dbReference>
<evidence type="ECO:0000256" key="9">
    <source>
        <dbReference type="ARBA" id="ARBA00048670"/>
    </source>
</evidence>
<evidence type="ECO:0000259" key="11">
    <source>
        <dbReference type="Pfam" id="PF02776"/>
    </source>
</evidence>
<feature type="domain" description="Thiamine pyrophosphate enzyme TPP-binding" evidence="10">
    <location>
        <begin position="393"/>
        <end position="551"/>
    </location>
</feature>
<dbReference type="InterPro" id="IPR029035">
    <property type="entry name" value="DHS-like_NAD/FAD-binding_dom"/>
</dbReference>
<keyword evidence="5" id="KW-0285">Flavoprotein</keyword>
<dbReference type="UniPathway" id="UPA00049">
    <property type="reaction ID" value="UER00059"/>
</dbReference>
<dbReference type="OrthoDB" id="2254214at2"/>
<keyword evidence="8" id="KW-0028">Amino-acid biosynthesis</keyword>
<evidence type="ECO:0000259" key="10">
    <source>
        <dbReference type="Pfam" id="PF02775"/>
    </source>
</evidence>
<dbReference type="GO" id="GO:0030976">
    <property type="term" value="F:thiamine pyrophosphate binding"/>
    <property type="evidence" value="ECO:0007669"/>
    <property type="project" value="InterPro"/>
</dbReference>
<name>A0A3G8JIL1_9ACTN</name>
<dbReference type="RefSeq" id="WP_124707229.1">
    <property type="nucleotide sequence ID" value="NZ_CP033972.1"/>
</dbReference>
<dbReference type="CDD" id="cd07035">
    <property type="entry name" value="TPP_PYR_POX_like"/>
    <property type="match status" value="1"/>
</dbReference>
<evidence type="ECO:0000256" key="2">
    <source>
        <dbReference type="ARBA" id="ARBA00005025"/>
    </source>
</evidence>
<gene>
    <name evidence="12" type="primary">ilvB</name>
    <name evidence="12" type="ORF">D7316_00926</name>
</gene>
<keyword evidence="8" id="KW-0100">Branched-chain amino acid biosynthesis</keyword>